<dbReference type="OrthoDB" id="1832358at2759"/>
<organism evidence="2 3">
    <name type="scientific">Olea europaea subsp. europaea</name>
    <dbReference type="NCBI Taxonomy" id="158383"/>
    <lineage>
        <taxon>Eukaryota</taxon>
        <taxon>Viridiplantae</taxon>
        <taxon>Streptophyta</taxon>
        <taxon>Embryophyta</taxon>
        <taxon>Tracheophyta</taxon>
        <taxon>Spermatophyta</taxon>
        <taxon>Magnoliopsida</taxon>
        <taxon>eudicotyledons</taxon>
        <taxon>Gunneridae</taxon>
        <taxon>Pentapetalae</taxon>
        <taxon>asterids</taxon>
        <taxon>lamiids</taxon>
        <taxon>Lamiales</taxon>
        <taxon>Oleaceae</taxon>
        <taxon>Oleeae</taxon>
        <taxon>Olea</taxon>
    </lineage>
</organism>
<dbReference type="AlphaFoldDB" id="A0A8S0T109"/>
<proteinExistence type="predicted"/>
<comment type="caution">
    <text evidence="2">The sequence shown here is derived from an EMBL/GenBank/DDBJ whole genome shotgun (WGS) entry which is preliminary data.</text>
</comment>
<reference evidence="2 3" key="1">
    <citation type="submission" date="2019-12" db="EMBL/GenBank/DDBJ databases">
        <authorList>
            <person name="Alioto T."/>
            <person name="Alioto T."/>
            <person name="Gomez Garrido J."/>
        </authorList>
    </citation>
    <scope>NUCLEOTIDE SEQUENCE [LARGE SCALE GENOMIC DNA]</scope>
</reference>
<dbReference type="Proteomes" id="UP000594638">
    <property type="component" value="Unassembled WGS sequence"/>
</dbReference>
<dbReference type="EMBL" id="CACTIH010005605">
    <property type="protein sequence ID" value="CAA2998804.1"/>
    <property type="molecule type" value="Genomic_DNA"/>
</dbReference>
<protein>
    <submittedName>
        <fullName evidence="2">Uncharacterized protein</fullName>
    </submittedName>
</protein>
<accession>A0A8S0T109</accession>
<evidence type="ECO:0000256" key="1">
    <source>
        <dbReference type="SAM" id="MobiDB-lite"/>
    </source>
</evidence>
<evidence type="ECO:0000313" key="3">
    <source>
        <dbReference type="Proteomes" id="UP000594638"/>
    </source>
</evidence>
<dbReference type="Gramene" id="OE9A111276T1">
    <property type="protein sequence ID" value="OE9A111276C1"/>
    <property type="gene ID" value="OE9A111276"/>
</dbReference>
<evidence type="ECO:0000313" key="2">
    <source>
        <dbReference type="EMBL" id="CAA2998804.1"/>
    </source>
</evidence>
<feature type="region of interest" description="Disordered" evidence="1">
    <location>
        <begin position="97"/>
        <end position="119"/>
    </location>
</feature>
<gene>
    <name evidence="2" type="ORF">OLEA9_A111276</name>
</gene>
<feature type="compositionally biased region" description="Acidic residues" evidence="1">
    <location>
        <begin position="97"/>
        <end position="111"/>
    </location>
</feature>
<keyword evidence="3" id="KW-1185">Reference proteome</keyword>
<sequence length="119" mass="13399">MMSVLGKTGCQIRELGDGCLRDICTSSSNVHNLEELEIESAATTQVKMEQRMQYKMKVVEKQFNSTLQSWHHSMHQLCGKVPGFVVPPFTPLSIENNVDEEDDAIEDEENNFGDGQSHI</sequence>
<name>A0A8S0T109_OLEEU</name>